<dbReference type="SUPFAM" id="SSF51445">
    <property type="entry name" value="(Trans)glycosidases"/>
    <property type="match status" value="1"/>
</dbReference>
<dbReference type="InterPro" id="IPR001919">
    <property type="entry name" value="CBD2"/>
</dbReference>
<dbReference type="Gene3D" id="2.60.40.290">
    <property type="match status" value="1"/>
</dbReference>
<evidence type="ECO:0000313" key="4">
    <source>
        <dbReference type="EMBL" id="GAA1950602.1"/>
    </source>
</evidence>
<dbReference type="Pfam" id="PF00553">
    <property type="entry name" value="CBM_2"/>
    <property type="match status" value="1"/>
</dbReference>
<dbReference type="InterPro" id="IPR017853">
    <property type="entry name" value="GH"/>
</dbReference>
<keyword evidence="5" id="KW-1185">Reference proteome</keyword>
<dbReference type="Proteomes" id="UP001499854">
    <property type="component" value="Unassembled WGS sequence"/>
</dbReference>
<evidence type="ECO:0000256" key="1">
    <source>
        <dbReference type="SAM" id="MobiDB-lite"/>
    </source>
</evidence>
<sequence length="510" mass="51027">MALTKRARILGISLATAAVVGAGTVAAFTAGASGGSGGSVTAGFAKTSDWGSGFQAEYTISNGTGQTVHGWTVSFDLPAGERISSLWNGTMTASGQHVTVTSPSWGGDIATGAKASFGFVVDAAGGSGVPQNCLINGASCSGGASGGGPTTAPSTVPGSSSSPTGAPSSPPSSAPSTPVSSTASTPAPSTPSTPPSSVPPPPSSGGSYKFAPYVDTAQRQDLGTLASAAGTKYVTAAFVLSAGGCTPVWNGAADPTFTANLKAGLTDLRSQGGDAIASFGGANGTEPAQACSDVPSLKAAYKAVIDEYGLTHVDFDIEGAAGTDKASITRRSQALAQLQSDYAAAGKTLDVSLTLPVLPSGLTQDGVDVVADAAANGLKVSVVNVMAMDYGDWAAPSPAGKMGQYADDAAQSLHDQLKTVYPAATDAQLWAMVGITPMIGVNDTASEVFQTSDARVVEQFAAQHHIGRLAMWSLTRDKACAQPSTWADPTCSSIQQTAYDFSHTFEAFVG</sequence>
<dbReference type="InterPro" id="IPR008965">
    <property type="entry name" value="CBM2/CBM3_carb-bd_dom_sf"/>
</dbReference>
<feature type="compositionally biased region" description="Pro residues" evidence="1">
    <location>
        <begin position="188"/>
        <end position="203"/>
    </location>
</feature>
<feature type="domain" description="CBM2" evidence="3">
    <location>
        <begin position="33"/>
        <end position="143"/>
    </location>
</feature>
<feature type="region of interest" description="Disordered" evidence="1">
    <location>
        <begin position="143"/>
        <end position="210"/>
    </location>
</feature>
<evidence type="ECO:0000259" key="3">
    <source>
        <dbReference type="PROSITE" id="PS51173"/>
    </source>
</evidence>
<protein>
    <recommendedName>
        <fullName evidence="3">CBM2 domain-containing protein</fullName>
    </recommendedName>
</protein>
<dbReference type="SUPFAM" id="SSF49384">
    <property type="entry name" value="Carbohydrate-binding domain"/>
    <property type="match status" value="1"/>
</dbReference>
<reference evidence="5" key="1">
    <citation type="journal article" date="2019" name="Int. J. Syst. Evol. Microbiol.">
        <title>The Global Catalogue of Microorganisms (GCM) 10K type strain sequencing project: providing services to taxonomists for standard genome sequencing and annotation.</title>
        <authorList>
            <consortium name="The Broad Institute Genomics Platform"/>
            <consortium name="The Broad Institute Genome Sequencing Center for Infectious Disease"/>
            <person name="Wu L."/>
            <person name="Ma J."/>
        </authorList>
    </citation>
    <scope>NUCLEOTIDE SEQUENCE [LARGE SCALE GENOMIC DNA]</scope>
    <source>
        <strain evidence="5">JCM 16013</strain>
    </source>
</reference>
<keyword evidence="2" id="KW-0732">Signal</keyword>
<dbReference type="PANTHER" id="PTHR42976:SF1">
    <property type="entry name" value="GH18 DOMAIN-CONTAINING PROTEIN-RELATED"/>
    <property type="match status" value="1"/>
</dbReference>
<organism evidence="4 5">
    <name type="scientific">Catenulispora subtropica</name>
    <dbReference type="NCBI Taxonomy" id="450798"/>
    <lineage>
        <taxon>Bacteria</taxon>
        <taxon>Bacillati</taxon>
        <taxon>Actinomycetota</taxon>
        <taxon>Actinomycetes</taxon>
        <taxon>Catenulisporales</taxon>
        <taxon>Catenulisporaceae</taxon>
        <taxon>Catenulispora</taxon>
    </lineage>
</organism>
<proteinExistence type="predicted"/>
<dbReference type="SMART" id="SM00637">
    <property type="entry name" value="CBD_II"/>
    <property type="match status" value="1"/>
</dbReference>
<dbReference type="EMBL" id="BAAAQM010000001">
    <property type="protein sequence ID" value="GAA1950602.1"/>
    <property type="molecule type" value="Genomic_DNA"/>
</dbReference>
<dbReference type="PROSITE" id="PS51173">
    <property type="entry name" value="CBM2"/>
    <property type="match status" value="1"/>
</dbReference>
<accession>A0ABP5BS10</accession>
<dbReference type="Gene3D" id="3.20.20.80">
    <property type="entry name" value="Glycosidases"/>
    <property type="match status" value="1"/>
</dbReference>
<feature type="chain" id="PRO_5047161254" description="CBM2 domain-containing protein" evidence="2">
    <location>
        <begin position="23"/>
        <end position="510"/>
    </location>
</feature>
<dbReference type="InterPro" id="IPR012291">
    <property type="entry name" value="CBM2_carb-bd_dom_sf"/>
</dbReference>
<feature type="signal peptide" evidence="2">
    <location>
        <begin position="1"/>
        <end position="22"/>
    </location>
</feature>
<feature type="compositionally biased region" description="Low complexity" evidence="1">
    <location>
        <begin position="150"/>
        <end position="167"/>
    </location>
</feature>
<dbReference type="CDD" id="cd06543">
    <property type="entry name" value="GH18_PF-ChiA-like"/>
    <property type="match status" value="1"/>
</dbReference>
<evidence type="ECO:0000313" key="5">
    <source>
        <dbReference type="Proteomes" id="UP001499854"/>
    </source>
</evidence>
<dbReference type="PANTHER" id="PTHR42976">
    <property type="entry name" value="BIFUNCTIONAL CHITINASE/LYSOZYME-RELATED"/>
    <property type="match status" value="1"/>
</dbReference>
<comment type="caution">
    <text evidence="4">The sequence shown here is derived from an EMBL/GenBank/DDBJ whole genome shotgun (WGS) entry which is preliminary data.</text>
</comment>
<gene>
    <name evidence="4" type="ORF">GCM10009838_02150</name>
</gene>
<name>A0ABP5BS10_9ACTN</name>
<dbReference type="InterPro" id="IPR052750">
    <property type="entry name" value="GH18_Chitinase"/>
</dbReference>
<dbReference type="RefSeq" id="WP_344654957.1">
    <property type="nucleotide sequence ID" value="NZ_BAAAQM010000001.1"/>
</dbReference>
<feature type="compositionally biased region" description="Low complexity" evidence="1">
    <location>
        <begin position="174"/>
        <end position="187"/>
    </location>
</feature>
<evidence type="ECO:0000256" key="2">
    <source>
        <dbReference type="SAM" id="SignalP"/>
    </source>
</evidence>